<reference evidence="1 2" key="1">
    <citation type="submission" date="2012-04" db="EMBL/GenBank/DDBJ databases">
        <title>The Genome Sequence of Afipia clevelandensis ATCC 49720.</title>
        <authorList>
            <consortium name="The Broad Institute Genome Sequencing Platform"/>
            <person name="Earl A."/>
            <person name="Ward D."/>
            <person name="Feldgarden M."/>
            <person name="Gevers D."/>
            <person name="Huys G."/>
            <person name="Walker B."/>
            <person name="Young S.K."/>
            <person name="Zeng Q."/>
            <person name="Gargeya S."/>
            <person name="Fitzgerald M."/>
            <person name="Haas B."/>
            <person name="Abouelleil A."/>
            <person name="Alvarado L."/>
            <person name="Arachchi H.M."/>
            <person name="Berlin A."/>
            <person name="Chapman S.B."/>
            <person name="Goldberg J."/>
            <person name="Griggs A."/>
            <person name="Gujja S."/>
            <person name="Hansen M."/>
            <person name="Howarth C."/>
            <person name="Imamovic A."/>
            <person name="Larimer J."/>
            <person name="McCowen C."/>
            <person name="Montmayeur A."/>
            <person name="Murphy C."/>
            <person name="Neiman D."/>
            <person name="Pearson M."/>
            <person name="Priest M."/>
            <person name="Roberts A."/>
            <person name="Saif S."/>
            <person name="Shea T."/>
            <person name="Sisk P."/>
            <person name="Sykes S."/>
            <person name="Wortman J."/>
            <person name="Nusbaum C."/>
            <person name="Birren B."/>
        </authorList>
    </citation>
    <scope>NUCLEOTIDE SEQUENCE [LARGE SCALE GENOMIC DNA]</scope>
    <source>
        <strain evidence="1 2">ATCC 49720</strain>
    </source>
</reference>
<comment type="caution">
    <text evidence="1">The sequence shown here is derived from an EMBL/GenBank/DDBJ whole genome shotgun (WGS) entry which is preliminary data.</text>
</comment>
<evidence type="ECO:0000313" key="1">
    <source>
        <dbReference type="EMBL" id="EKS39921.1"/>
    </source>
</evidence>
<evidence type="ECO:0000313" key="2">
    <source>
        <dbReference type="Proteomes" id="UP000001095"/>
    </source>
</evidence>
<dbReference type="AlphaFoldDB" id="K8PEE1"/>
<proteinExistence type="predicted"/>
<sequence>MKLDNARSVYLMLQDAYVRGDTSELSAFVEGGGEIPRFALAELLSRVKLPKKSGGQSGLRLKGEPHEKNAQRAKLCAAYIVRTSADYYRDALGKRATPRSVLEKIEQAALLSVNDAFGTKLSASSIIGKAAIETRKRHGLHERPVHDEIVLLVHDTKKNKMHAALMDILNTLDEKYLTPRW</sequence>
<keyword evidence="2" id="KW-1185">Reference proteome</keyword>
<name>K8PEE1_9BRAD</name>
<dbReference type="RefSeq" id="WP_002711799.1">
    <property type="nucleotide sequence ID" value="NZ_KB375281.1"/>
</dbReference>
<gene>
    <name evidence="1" type="ORF">HMPREF9696_00933</name>
</gene>
<dbReference type="EMBL" id="AGWY01000005">
    <property type="protein sequence ID" value="EKS39921.1"/>
    <property type="molecule type" value="Genomic_DNA"/>
</dbReference>
<protein>
    <submittedName>
        <fullName evidence="1">Uncharacterized protein</fullName>
    </submittedName>
</protein>
<dbReference type="Proteomes" id="UP000001095">
    <property type="component" value="Unassembled WGS sequence"/>
</dbReference>
<accession>K8PEE1</accession>
<organism evidence="1 2">
    <name type="scientific">Afipia clevelandensis ATCC 49720</name>
    <dbReference type="NCBI Taxonomy" id="883079"/>
    <lineage>
        <taxon>Bacteria</taxon>
        <taxon>Pseudomonadati</taxon>
        <taxon>Pseudomonadota</taxon>
        <taxon>Alphaproteobacteria</taxon>
        <taxon>Hyphomicrobiales</taxon>
        <taxon>Nitrobacteraceae</taxon>
        <taxon>Afipia</taxon>
    </lineage>
</organism>
<dbReference type="HOGENOM" id="CLU_1486072_0_0_5"/>